<dbReference type="GO" id="GO:0015940">
    <property type="term" value="P:pantothenate biosynthetic process"/>
    <property type="evidence" value="ECO:0007669"/>
    <property type="project" value="UniProtKB-UniRule"/>
</dbReference>
<evidence type="ECO:0000256" key="5">
    <source>
        <dbReference type="ARBA" id="ARBA00022741"/>
    </source>
</evidence>
<dbReference type="FunFam" id="3.40.50.620:FF:000013">
    <property type="entry name" value="Pantothenate synthetase"/>
    <property type="match status" value="1"/>
</dbReference>
<dbReference type="GO" id="GO:0005829">
    <property type="term" value="C:cytosol"/>
    <property type="evidence" value="ECO:0007669"/>
    <property type="project" value="TreeGrafter"/>
</dbReference>
<comment type="function">
    <text evidence="8">Catalyzes the condensation of pantoate with beta-alanine in an ATP-dependent reaction via a pantoyl-adenylate intermediate.</text>
</comment>
<dbReference type="GO" id="GO:0004592">
    <property type="term" value="F:pantoate-beta-alanine ligase activity"/>
    <property type="evidence" value="ECO:0007669"/>
    <property type="project" value="UniProtKB-UniRule"/>
</dbReference>
<dbReference type="Pfam" id="PF02569">
    <property type="entry name" value="Pantoate_ligase"/>
    <property type="match status" value="1"/>
</dbReference>
<evidence type="ECO:0000256" key="4">
    <source>
        <dbReference type="ARBA" id="ARBA00022655"/>
    </source>
</evidence>
<evidence type="ECO:0000313" key="9">
    <source>
        <dbReference type="EMBL" id="SYX84553.1"/>
    </source>
</evidence>
<dbReference type="NCBIfam" id="TIGR00125">
    <property type="entry name" value="cyt_tran_rel"/>
    <property type="match status" value="1"/>
</dbReference>
<comment type="catalytic activity">
    <reaction evidence="7 8">
        <text>(R)-pantoate + beta-alanine + ATP = (R)-pantothenate + AMP + diphosphate + H(+)</text>
        <dbReference type="Rhea" id="RHEA:10912"/>
        <dbReference type="ChEBI" id="CHEBI:15378"/>
        <dbReference type="ChEBI" id="CHEBI:15980"/>
        <dbReference type="ChEBI" id="CHEBI:29032"/>
        <dbReference type="ChEBI" id="CHEBI:30616"/>
        <dbReference type="ChEBI" id="CHEBI:33019"/>
        <dbReference type="ChEBI" id="CHEBI:57966"/>
        <dbReference type="ChEBI" id="CHEBI:456215"/>
        <dbReference type="EC" id="6.3.2.1"/>
    </reaction>
</comment>
<protein>
    <recommendedName>
        <fullName evidence="8">Pantothenate synthetase</fullName>
        <shortName evidence="8">PS</shortName>
        <ecNumber evidence="8">6.3.2.1</ecNumber>
    </recommendedName>
    <alternativeName>
        <fullName evidence="8">Pantoate--beta-alanine ligase</fullName>
    </alternativeName>
    <alternativeName>
        <fullName evidence="8">Pantoate-activating enzyme</fullName>
    </alternativeName>
</protein>
<evidence type="ECO:0000256" key="8">
    <source>
        <dbReference type="HAMAP-Rule" id="MF_00158"/>
    </source>
</evidence>
<dbReference type="HAMAP" id="MF_00158">
    <property type="entry name" value="PanC"/>
    <property type="match status" value="1"/>
</dbReference>
<organism evidence="9 10">
    <name type="scientific">Paenibacillus alvei</name>
    <name type="common">Bacillus alvei</name>
    <dbReference type="NCBI Taxonomy" id="44250"/>
    <lineage>
        <taxon>Bacteria</taxon>
        <taxon>Bacillati</taxon>
        <taxon>Bacillota</taxon>
        <taxon>Bacilli</taxon>
        <taxon>Bacillales</taxon>
        <taxon>Paenibacillaceae</taxon>
        <taxon>Paenibacillus</taxon>
    </lineage>
</organism>
<feature type="binding site" evidence="8">
    <location>
        <position position="182"/>
    </location>
    <ligand>
        <name>ATP</name>
        <dbReference type="ChEBI" id="CHEBI:30616"/>
    </ligand>
</feature>
<comment type="pathway">
    <text evidence="1 8">Cofactor biosynthesis; (R)-pantothenate biosynthesis; (R)-pantothenate from (R)-pantoate and beta-alanine: step 1/1.</text>
</comment>
<dbReference type="Proteomes" id="UP000304148">
    <property type="component" value="Chromosome"/>
</dbReference>
<feature type="binding site" evidence="8">
    <location>
        <position position="67"/>
    </location>
    <ligand>
        <name>(R)-pantoate</name>
        <dbReference type="ChEBI" id="CHEBI:15980"/>
    </ligand>
</feature>
<dbReference type="InterPro" id="IPR004821">
    <property type="entry name" value="Cyt_trans-like"/>
</dbReference>
<dbReference type="GO" id="GO:0005524">
    <property type="term" value="F:ATP binding"/>
    <property type="evidence" value="ECO:0007669"/>
    <property type="project" value="UniProtKB-KW"/>
</dbReference>
<evidence type="ECO:0000313" key="10">
    <source>
        <dbReference type="Proteomes" id="UP000304148"/>
    </source>
</evidence>
<gene>
    <name evidence="8 9" type="primary">panC</name>
    <name evidence="9" type="ORF">PBLR_12975</name>
</gene>
<feature type="binding site" evidence="8">
    <location>
        <position position="159"/>
    </location>
    <ligand>
        <name>(R)-pantoate</name>
        <dbReference type="ChEBI" id="CHEBI:15980"/>
    </ligand>
</feature>
<feature type="binding site" evidence="8">
    <location>
        <begin position="190"/>
        <end position="193"/>
    </location>
    <ligand>
        <name>ATP</name>
        <dbReference type="ChEBI" id="CHEBI:30616"/>
    </ligand>
</feature>
<feature type="binding site" evidence="8">
    <location>
        <position position="67"/>
    </location>
    <ligand>
        <name>beta-alanine</name>
        <dbReference type="ChEBI" id="CHEBI:57966"/>
    </ligand>
</feature>
<dbReference type="InterPro" id="IPR042176">
    <property type="entry name" value="Pantoate_ligase_C"/>
</dbReference>
<keyword evidence="8" id="KW-0963">Cytoplasm</keyword>
<dbReference type="Gene3D" id="3.40.50.620">
    <property type="entry name" value="HUPs"/>
    <property type="match status" value="1"/>
</dbReference>
<dbReference type="AlphaFoldDB" id="A0A383RCL4"/>
<evidence type="ECO:0000256" key="2">
    <source>
        <dbReference type="ARBA" id="ARBA00009256"/>
    </source>
</evidence>
<comment type="miscellaneous">
    <text evidence="8">The reaction proceeds by a bi uni uni bi ping pong mechanism.</text>
</comment>
<keyword evidence="6 8" id="KW-0067">ATP-binding</keyword>
<evidence type="ECO:0000256" key="1">
    <source>
        <dbReference type="ARBA" id="ARBA00004990"/>
    </source>
</evidence>
<dbReference type="EC" id="6.3.2.1" evidence="8"/>
<feature type="binding site" evidence="8">
    <location>
        <begin position="153"/>
        <end position="156"/>
    </location>
    <ligand>
        <name>ATP</name>
        <dbReference type="ChEBI" id="CHEBI:30616"/>
    </ligand>
</feature>
<accession>A0A383RCL4</accession>
<dbReference type="UniPathway" id="UPA00028">
    <property type="reaction ID" value="UER00005"/>
</dbReference>
<name>A0A383RCL4_PAEAL</name>
<feature type="active site" description="Proton donor" evidence="8">
    <location>
        <position position="43"/>
    </location>
</feature>
<dbReference type="CDD" id="cd00560">
    <property type="entry name" value="PanC"/>
    <property type="match status" value="1"/>
</dbReference>
<dbReference type="SUPFAM" id="SSF52374">
    <property type="entry name" value="Nucleotidylyl transferase"/>
    <property type="match status" value="1"/>
</dbReference>
<comment type="subunit">
    <text evidence="8">Homodimer.</text>
</comment>
<feature type="binding site" evidence="8">
    <location>
        <begin position="36"/>
        <end position="43"/>
    </location>
    <ligand>
        <name>ATP</name>
        <dbReference type="ChEBI" id="CHEBI:30616"/>
    </ligand>
</feature>
<comment type="similarity">
    <text evidence="2 8">Belongs to the pantothenate synthetase family.</text>
</comment>
<dbReference type="RefSeq" id="WP_138186440.1">
    <property type="nucleotide sequence ID" value="NZ_LS992241.1"/>
</dbReference>
<dbReference type="PANTHER" id="PTHR21299">
    <property type="entry name" value="CYTIDYLATE KINASE/PANTOATE-BETA-ALANINE LIGASE"/>
    <property type="match status" value="1"/>
</dbReference>
<evidence type="ECO:0000256" key="3">
    <source>
        <dbReference type="ARBA" id="ARBA00022598"/>
    </source>
</evidence>
<evidence type="ECO:0000256" key="6">
    <source>
        <dbReference type="ARBA" id="ARBA00022840"/>
    </source>
</evidence>
<sequence>MITVHSIQELRDALRRMKLEHRRPDGDPTIGFVPTMGYLHNGHASLLSKARSQCDIVVLSIFVNPIQFGPNEDYEKYPRDEERDLAVAKKHGADIVFMPTPDMMYPTPTKTKVHVDDITSPLCGATRPVHFDGVTTVVTKLFHLVQPDQAFFGMKDAQQVAVIQRMVEDLNFPVEIVPCPIVREADGLAMSSRNVYLSEEERAQALILSRSLRQVDDWLEENPQLTAPMLQQKMKDMIAQQPLADIDYVEVLSFPDLEPLASEMPIDQRSTNILIALAVKFGRTRLIDNRMLTHGE</sequence>
<evidence type="ECO:0000256" key="7">
    <source>
        <dbReference type="ARBA" id="ARBA00048258"/>
    </source>
</evidence>
<keyword evidence="4 8" id="KW-0566">Pantothenate biosynthesis</keyword>
<dbReference type="InterPro" id="IPR014729">
    <property type="entry name" value="Rossmann-like_a/b/a_fold"/>
</dbReference>
<dbReference type="Gene3D" id="3.30.1300.10">
    <property type="entry name" value="Pantoate-beta-alanine ligase, C-terminal domain"/>
    <property type="match status" value="1"/>
</dbReference>
<dbReference type="NCBIfam" id="TIGR00018">
    <property type="entry name" value="panC"/>
    <property type="match status" value="1"/>
</dbReference>
<dbReference type="EMBL" id="LS992241">
    <property type="protein sequence ID" value="SYX84553.1"/>
    <property type="molecule type" value="Genomic_DNA"/>
</dbReference>
<reference evidence="10" key="1">
    <citation type="submission" date="2018-08" db="EMBL/GenBank/DDBJ databases">
        <authorList>
            <person name="Chevrot R."/>
        </authorList>
    </citation>
    <scope>NUCLEOTIDE SEQUENCE [LARGE SCALE GENOMIC DNA]</scope>
</reference>
<dbReference type="InterPro" id="IPR003721">
    <property type="entry name" value="Pantoate_ligase"/>
</dbReference>
<keyword evidence="3 8" id="KW-0436">Ligase</keyword>
<comment type="subcellular location">
    <subcellularLocation>
        <location evidence="8">Cytoplasm</location>
    </subcellularLocation>
</comment>
<proteinExistence type="inferred from homology"/>
<dbReference type="PANTHER" id="PTHR21299:SF1">
    <property type="entry name" value="PANTOATE--BETA-ALANINE LIGASE"/>
    <property type="match status" value="1"/>
</dbReference>
<keyword evidence="5 8" id="KW-0547">Nucleotide-binding</keyword>